<reference evidence="2 3" key="1">
    <citation type="submission" date="2019-03" db="EMBL/GenBank/DDBJ databases">
        <title>The genome sequence of a newly discovered highly antifungal drug resistant Aspergillus species, Aspergillus tanneri NIH 1004.</title>
        <authorList>
            <person name="Mounaud S."/>
            <person name="Singh I."/>
            <person name="Joardar V."/>
            <person name="Pakala S."/>
            <person name="Pakala S."/>
            <person name="Venepally P."/>
            <person name="Hoover J."/>
            <person name="Nierman W."/>
            <person name="Chung J."/>
            <person name="Losada L."/>
        </authorList>
    </citation>
    <scope>NUCLEOTIDE SEQUENCE [LARGE SCALE GENOMIC DNA]</scope>
    <source>
        <strain evidence="2 3">NIH1004</strain>
    </source>
</reference>
<keyword evidence="3" id="KW-1185">Reference proteome</keyword>
<protein>
    <submittedName>
        <fullName evidence="2">Uncharacterized protein</fullName>
    </submittedName>
</protein>
<evidence type="ECO:0000313" key="2">
    <source>
        <dbReference type="EMBL" id="THC97806.1"/>
    </source>
</evidence>
<sequence>MERPKQHCPNVVPDTIAEPTGN</sequence>
<dbReference type="EMBL" id="SOSA01000063">
    <property type="protein sequence ID" value="THC97806.1"/>
    <property type="molecule type" value="Genomic_DNA"/>
</dbReference>
<evidence type="ECO:0000313" key="3">
    <source>
        <dbReference type="Proteomes" id="UP000308092"/>
    </source>
</evidence>
<dbReference type="AlphaFoldDB" id="A0A4S3JQ56"/>
<dbReference type="VEuPathDB" id="FungiDB:EYZ11_002722"/>
<organism evidence="2 3">
    <name type="scientific">Aspergillus tanneri</name>
    <dbReference type="NCBI Taxonomy" id="1220188"/>
    <lineage>
        <taxon>Eukaryota</taxon>
        <taxon>Fungi</taxon>
        <taxon>Dikarya</taxon>
        <taxon>Ascomycota</taxon>
        <taxon>Pezizomycotina</taxon>
        <taxon>Eurotiomycetes</taxon>
        <taxon>Eurotiomycetidae</taxon>
        <taxon>Eurotiales</taxon>
        <taxon>Aspergillaceae</taxon>
        <taxon>Aspergillus</taxon>
        <taxon>Aspergillus subgen. Circumdati</taxon>
    </lineage>
</organism>
<accession>A0A4S3JQ56</accession>
<gene>
    <name evidence="2" type="ORF">EYZ11_002722</name>
</gene>
<name>A0A4S3JQ56_9EURO</name>
<proteinExistence type="predicted"/>
<evidence type="ECO:0000256" key="1">
    <source>
        <dbReference type="SAM" id="MobiDB-lite"/>
    </source>
</evidence>
<feature type="region of interest" description="Disordered" evidence="1">
    <location>
        <begin position="1"/>
        <end position="22"/>
    </location>
</feature>
<dbReference type="Proteomes" id="UP000308092">
    <property type="component" value="Unassembled WGS sequence"/>
</dbReference>
<comment type="caution">
    <text evidence="2">The sequence shown here is derived from an EMBL/GenBank/DDBJ whole genome shotgun (WGS) entry which is preliminary data.</text>
</comment>